<comment type="cofactor">
    <cofactor evidence="1">
        <name>FAD</name>
        <dbReference type="ChEBI" id="CHEBI:57692"/>
    </cofactor>
</comment>
<dbReference type="InterPro" id="IPR036188">
    <property type="entry name" value="FAD/NAD-bd_sf"/>
</dbReference>
<evidence type="ECO:0000256" key="2">
    <source>
        <dbReference type="ARBA" id="ARBA00022630"/>
    </source>
</evidence>
<dbReference type="GO" id="GO:0050661">
    <property type="term" value="F:NADP binding"/>
    <property type="evidence" value="ECO:0007669"/>
    <property type="project" value="InterPro"/>
</dbReference>
<evidence type="ECO:0000256" key="1">
    <source>
        <dbReference type="ARBA" id="ARBA00001974"/>
    </source>
</evidence>
<dbReference type="Pfam" id="PF00743">
    <property type="entry name" value="FMO-like"/>
    <property type="match status" value="1"/>
</dbReference>
<dbReference type="AlphaFoldDB" id="A0A7S3LNI7"/>
<evidence type="ECO:0000256" key="3">
    <source>
        <dbReference type="ARBA" id="ARBA00022827"/>
    </source>
</evidence>
<keyword evidence="6" id="KW-0503">Monooxygenase</keyword>
<gene>
    <name evidence="7" type="ORF">ASTO00021_LOCUS6647</name>
</gene>
<evidence type="ECO:0008006" key="8">
    <source>
        <dbReference type="Google" id="ProtNLM"/>
    </source>
</evidence>
<keyword evidence="3" id="KW-0274">FAD</keyword>
<dbReference type="EMBL" id="HBIN01008936">
    <property type="protein sequence ID" value="CAE0436385.1"/>
    <property type="molecule type" value="Transcribed_RNA"/>
</dbReference>
<evidence type="ECO:0000256" key="6">
    <source>
        <dbReference type="ARBA" id="ARBA00023033"/>
    </source>
</evidence>
<dbReference type="PANTHER" id="PTHR43872:SF1">
    <property type="entry name" value="MONOOXYGENASE, PUTATIVE (AFU_ORTHOLOGUE AFUA_8G02570)-RELATED"/>
    <property type="match status" value="1"/>
</dbReference>
<evidence type="ECO:0000256" key="5">
    <source>
        <dbReference type="ARBA" id="ARBA00023002"/>
    </source>
</evidence>
<dbReference type="PANTHER" id="PTHR43872">
    <property type="entry name" value="MONOOXYGENASE, PUTATIVE (AFU_ORTHOLOGUE AFUA_8G02570)-RELATED"/>
    <property type="match status" value="1"/>
</dbReference>
<dbReference type="InterPro" id="IPR020946">
    <property type="entry name" value="Flavin_mOase-like"/>
</dbReference>
<protein>
    <recommendedName>
        <fullName evidence="8">FAD-containing monooxygenase EthA</fullName>
    </recommendedName>
</protein>
<dbReference type="SUPFAM" id="SSF51905">
    <property type="entry name" value="FAD/NAD(P)-binding domain"/>
    <property type="match status" value="1"/>
</dbReference>
<dbReference type="InterPro" id="IPR051820">
    <property type="entry name" value="FAD-binding_MO"/>
</dbReference>
<dbReference type="FunFam" id="3.50.50.60:FF:000228">
    <property type="entry name" value="FAD-containing monooxygenase EthA"/>
    <property type="match status" value="1"/>
</dbReference>
<proteinExistence type="predicted"/>
<evidence type="ECO:0000313" key="7">
    <source>
        <dbReference type="EMBL" id="CAE0436385.1"/>
    </source>
</evidence>
<dbReference type="GO" id="GO:0050660">
    <property type="term" value="F:flavin adenine dinucleotide binding"/>
    <property type="evidence" value="ECO:0007669"/>
    <property type="project" value="InterPro"/>
</dbReference>
<reference evidence="7" key="1">
    <citation type="submission" date="2021-01" db="EMBL/GenBank/DDBJ databases">
        <authorList>
            <person name="Corre E."/>
            <person name="Pelletier E."/>
            <person name="Niang G."/>
            <person name="Scheremetjew M."/>
            <person name="Finn R."/>
            <person name="Kale V."/>
            <person name="Holt S."/>
            <person name="Cochrane G."/>
            <person name="Meng A."/>
            <person name="Brown T."/>
            <person name="Cohen L."/>
        </authorList>
    </citation>
    <scope>NUCLEOTIDE SEQUENCE</scope>
    <source>
        <strain evidence="7">GSBS06</strain>
    </source>
</reference>
<keyword evidence="2" id="KW-0285">Flavoprotein</keyword>
<keyword evidence="4" id="KW-0521">NADP</keyword>
<name>A0A7S3LNI7_9STRA</name>
<dbReference type="GO" id="GO:0004499">
    <property type="term" value="F:N,N-dimethylaniline monooxygenase activity"/>
    <property type="evidence" value="ECO:0007669"/>
    <property type="project" value="InterPro"/>
</dbReference>
<evidence type="ECO:0000256" key="4">
    <source>
        <dbReference type="ARBA" id="ARBA00022857"/>
    </source>
</evidence>
<accession>A0A7S3LNI7</accession>
<organism evidence="7">
    <name type="scientific">Aplanochytrium stocchinoi</name>
    <dbReference type="NCBI Taxonomy" id="215587"/>
    <lineage>
        <taxon>Eukaryota</taxon>
        <taxon>Sar</taxon>
        <taxon>Stramenopiles</taxon>
        <taxon>Bigyra</taxon>
        <taxon>Labyrinthulomycetes</taxon>
        <taxon>Thraustochytrida</taxon>
        <taxon>Thraustochytriidae</taxon>
        <taxon>Aplanochytrium</taxon>
    </lineage>
</organism>
<sequence length="477" mass="56126">MEELDMLIIGAGISGIGCAYHFSKNTDFSFKVLERKDTFGGTWELFKYPGIRSDSDMYSFCYDFHPWKKDQRFGSASEIKDYLQEVIDTYDLEKYICYKQKVLHANWDSHTNRWRMETADGKVWVSKFLFFCTGYYDHDEGYTPDFKGYNDFQGKIIHPQKWPADYDITGKKVVVIGSGATAVTVVPALCDKAHVTMLQRSPTYMMPMPDRERLWLIQRLFIKIFGERMRILFLKFRRFYNILIQYIFFWLCKAIPTIIKPLYLRALSMYLGKEEVEKNWTPRYNLWDQRVCACPEADFQKMIKNKKAKIVTDHIDKFTKTGIALKSGDNLDADVIITATGLKLVIAGKIQVSVDDQPVKFHELFYYKGMMFSDLPNVFSAFGYTNASWTLKVDIVARYACRLCMYMKENNYSVFKPVIPDGMATESWIDMTSSYIKRYEHLSPKQGNRYPWKLKQNYYIDWLQLKFSDLENDIEFQ</sequence>
<dbReference type="Gene3D" id="3.50.50.60">
    <property type="entry name" value="FAD/NAD(P)-binding domain"/>
    <property type="match status" value="3"/>
</dbReference>
<keyword evidence="5" id="KW-0560">Oxidoreductase</keyword>